<reference evidence="2" key="1">
    <citation type="submission" date="2019-07" db="EMBL/GenBank/DDBJ databases">
        <authorList>
            <person name="De-Chao Zhang Q."/>
        </authorList>
    </citation>
    <scope>NUCLEOTIDE SEQUENCE</scope>
    <source>
        <strain evidence="2">TP-CH-4</strain>
    </source>
</reference>
<evidence type="ECO:0000313" key="2">
    <source>
        <dbReference type="EMBL" id="NHF58537.1"/>
    </source>
</evidence>
<keyword evidence="1" id="KW-1133">Transmembrane helix</keyword>
<sequence length="144" mass="15957">MNRFLDVRQILGFLGVWGLVLLALIVFDACKESGPSSAYVDLEPVAYHENGQGFVGSESCRECHADLYRSHMKTAHHRTSSVTDSGSVRGNFEAGRNTYNLNDSLGFRMVADPNGWYQESYWTKEGRMASRDTLDIVIGSGTKG</sequence>
<keyword evidence="1" id="KW-0812">Transmembrane</keyword>
<dbReference type="Proteomes" id="UP000707206">
    <property type="component" value="Unassembled WGS sequence"/>
</dbReference>
<dbReference type="AlphaFoldDB" id="A0A967ARA0"/>
<dbReference type="RefSeq" id="WP_152573025.1">
    <property type="nucleotide sequence ID" value="NZ_VIKU02000001.1"/>
</dbReference>
<accession>A0A967ARA0</accession>
<evidence type="ECO:0000256" key="1">
    <source>
        <dbReference type="SAM" id="Phobius"/>
    </source>
</evidence>
<dbReference type="SUPFAM" id="SSF48695">
    <property type="entry name" value="Multiheme cytochromes"/>
    <property type="match status" value="1"/>
</dbReference>
<protein>
    <recommendedName>
        <fullName evidence="4">Cytochrome c domain-containing protein</fullName>
    </recommendedName>
</protein>
<keyword evidence="1" id="KW-0472">Membrane</keyword>
<proteinExistence type="predicted"/>
<dbReference type="EMBL" id="VIKU02000001">
    <property type="protein sequence ID" value="NHF58537.1"/>
    <property type="molecule type" value="Genomic_DNA"/>
</dbReference>
<gene>
    <name evidence="2" type="ORF">FK220_004260</name>
</gene>
<keyword evidence="3" id="KW-1185">Reference proteome</keyword>
<feature type="transmembrane region" description="Helical" evidence="1">
    <location>
        <begin position="7"/>
        <end position="27"/>
    </location>
</feature>
<organism evidence="2 3">
    <name type="scientific">Pelagihabitans pacificus</name>
    <dbReference type="NCBI Taxonomy" id="2696054"/>
    <lineage>
        <taxon>Bacteria</taxon>
        <taxon>Pseudomonadati</taxon>
        <taxon>Bacteroidota</taxon>
        <taxon>Flavobacteriia</taxon>
        <taxon>Flavobacteriales</taxon>
        <taxon>Flavobacteriaceae</taxon>
        <taxon>Pelagihabitans</taxon>
    </lineage>
</organism>
<dbReference type="InterPro" id="IPR036280">
    <property type="entry name" value="Multihaem_cyt_sf"/>
</dbReference>
<reference evidence="2" key="2">
    <citation type="submission" date="2020-03" db="EMBL/GenBank/DDBJ databases">
        <title>Flavobacteriaceae bacterium strain TP-CH-4, a member of the family Flavobacteriaceae isolated from a deep-sea seamount.</title>
        <authorList>
            <person name="Zhang D.-C."/>
        </authorList>
    </citation>
    <scope>NUCLEOTIDE SEQUENCE</scope>
    <source>
        <strain evidence="2">TP-CH-4</strain>
    </source>
</reference>
<evidence type="ECO:0000313" key="3">
    <source>
        <dbReference type="Proteomes" id="UP000707206"/>
    </source>
</evidence>
<name>A0A967ARA0_9FLAO</name>
<evidence type="ECO:0008006" key="4">
    <source>
        <dbReference type="Google" id="ProtNLM"/>
    </source>
</evidence>
<comment type="caution">
    <text evidence="2">The sequence shown here is derived from an EMBL/GenBank/DDBJ whole genome shotgun (WGS) entry which is preliminary data.</text>
</comment>